<accession>A0A7W4UD41</accession>
<reference evidence="2 3" key="1">
    <citation type="submission" date="2020-08" db="EMBL/GenBank/DDBJ databases">
        <title>The Agave Microbiome: Exploring the role of microbial communities in plant adaptations to desert environments.</title>
        <authorList>
            <person name="Partida-Martinez L.P."/>
        </authorList>
    </citation>
    <scope>NUCLEOTIDE SEQUENCE [LARGE SCALE GENOMIC DNA]</scope>
    <source>
        <strain evidence="2 3">RAS26</strain>
    </source>
</reference>
<evidence type="ECO:0000256" key="1">
    <source>
        <dbReference type="SAM" id="MobiDB-lite"/>
    </source>
</evidence>
<dbReference type="RefSeq" id="WP_183294905.1">
    <property type="nucleotide sequence ID" value="NZ_JACHVX010000001.1"/>
</dbReference>
<protein>
    <submittedName>
        <fullName evidence="2">Uncharacterized protein</fullName>
    </submittedName>
</protein>
<evidence type="ECO:0000313" key="2">
    <source>
        <dbReference type="EMBL" id="MBB2921987.1"/>
    </source>
</evidence>
<reference evidence="2 3" key="2">
    <citation type="submission" date="2020-08" db="EMBL/GenBank/DDBJ databases">
        <authorList>
            <person name="Partida-Martinez L."/>
            <person name="Huntemann M."/>
            <person name="Clum A."/>
            <person name="Wang J."/>
            <person name="Palaniappan K."/>
            <person name="Ritter S."/>
            <person name="Chen I.-M."/>
            <person name="Stamatis D."/>
            <person name="Reddy T."/>
            <person name="O'Malley R."/>
            <person name="Daum C."/>
            <person name="Shapiro N."/>
            <person name="Ivanova N."/>
            <person name="Kyrpides N."/>
            <person name="Woyke T."/>
        </authorList>
    </citation>
    <scope>NUCLEOTIDE SEQUENCE [LARGE SCALE GENOMIC DNA]</scope>
    <source>
        <strain evidence="2 3">RAS26</strain>
    </source>
</reference>
<proteinExistence type="predicted"/>
<evidence type="ECO:0000313" key="3">
    <source>
        <dbReference type="Proteomes" id="UP000518206"/>
    </source>
</evidence>
<sequence length="79" mass="7812">MSELDGSPLTGDPRSPDVLALVAAIRPVRPLGAHPSAGPAPGAAAALARLAARPGTDRYAGVDPGAPAPTSAGRRRPAR</sequence>
<dbReference type="EMBL" id="JACHVX010000001">
    <property type="protein sequence ID" value="MBB2921987.1"/>
    <property type="molecule type" value="Genomic_DNA"/>
</dbReference>
<dbReference type="AlphaFoldDB" id="A0A7W4UD41"/>
<feature type="region of interest" description="Disordered" evidence="1">
    <location>
        <begin position="56"/>
        <end position="79"/>
    </location>
</feature>
<comment type="caution">
    <text evidence="2">The sequence shown here is derived from an EMBL/GenBank/DDBJ whole genome shotgun (WGS) entry which is preliminary data.</text>
</comment>
<organism evidence="2 3">
    <name type="scientific">Cellulomonas cellasea</name>
    <dbReference type="NCBI Taxonomy" id="43670"/>
    <lineage>
        <taxon>Bacteria</taxon>
        <taxon>Bacillati</taxon>
        <taxon>Actinomycetota</taxon>
        <taxon>Actinomycetes</taxon>
        <taxon>Micrococcales</taxon>
        <taxon>Cellulomonadaceae</taxon>
        <taxon>Cellulomonas</taxon>
    </lineage>
</organism>
<dbReference type="Proteomes" id="UP000518206">
    <property type="component" value="Unassembled WGS sequence"/>
</dbReference>
<gene>
    <name evidence="2" type="ORF">FHR80_000881</name>
</gene>
<name>A0A7W4UD41_9CELL</name>